<feature type="signal peptide" evidence="1">
    <location>
        <begin position="1"/>
        <end position="29"/>
    </location>
</feature>
<keyword evidence="3" id="KW-1185">Reference proteome</keyword>
<evidence type="ECO:0000256" key="1">
    <source>
        <dbReference type="SAM" id="SignalP"/>
    </source>
</evidence>
<organism evidence="2 3">
    <name type="scientific">Polyangium jinanense</name>
    <dbReference type="NCBI Taxonomy" id="2829994"/>
    <lineage>
        <taxon>Bacteria</taxon>
        <taxon>Pseudomonadati</taxon>
        <taxon>Myxococcota</taxon>
        <taxon>Polyangia</taxon>
        <taxon>Polyangiales</taxon>
        <taxon>Polyangiaceae</taxon>
        <taxon>Polyangium</taxon>
    </lineage>
</organism>
<gene>
    <name evidence="2" type="ORF">KEG57_03915</name>
</gene>
<comment type="caution">
    <text evidence="2">The sequence shown here is derived from an EMBL/GenBank/DDBJ whole genome shotgun (WGS) entry which is preliminary data.</text>
</comment>
<dbReference type="EMBL" id="JAGTJJ010000001">
    <property type="protein sequence ID" value="MDC3979634.1"/>
    <property type="molecule type" value="Genomic_DNA"/>
</dbReference>
<proteinExistence type="predicted"/>
<feature type="chain" id="PRO_5040817318" evidence="1">
    <location>
        <begin position="30"/>
        <end position="174"/>
    </location>
</feature>
<name>A0A9X3WWT4_9BACT</name>
<protein>
    <submittedName>
        <fullName evidence="2">Uncharacterized protein</fullName>
    </submittedName>
</protein>
<reference evidence="2 3" key="1">
    <citation type="submission" date="2021-04" db="EMBL/GenBank/DDBJ databases">
        <title>Genome analysis of Polyangium sp.</title>
        <authorList>
            <person name="Li Y."/>
            <person name="Wang J."/>
        </authorList>
    </citation>
    <scope>NUCLEOTIDE SEQUENCE [LARGE SCALE GENOMIC DNA]</scope>
    <source>
        <strain evidence="2 3">SDU14</strain>
    </source>
</reference>
<evidence type="ECO:0000313" key="3">
    <source>
        <dbReference type="Proteomes" id="UP001151081"/>
    </source>
</evidence>
<evidence type="ECO:0000313" key="2">
    <source>
        <dbReference type="EMBL" id="MDC3979634.1"/>
    </source>
</evidence>
<sequence>MMMKTNRARLGIVVGCALLALTGASDVTADEPVREDSMELRTEPVRPEVRVAISTSIAVAIRALRDAQAFANSAAVTGPGVSAISQSLAQAQSVLGSALAVSRSDSFSRGDAAAIAKSMEDAAYVDIGHAQVVANSSAITRGGPGLSRALARARNRIDDAVAVAVSVAGSGEIQ</sequence>
<dbReference type="AlphaFoldDB" id="A0A9X3WWT4"/>
<dbReference type="RefSeq" id="WP_272458139.1">
    <property type="nucleotide sequence ID" value="NZ_JAGTJJ010000001.1"/>
</dbReference>
<accession>A0A9X3WWT4</accession>
<dbReference type="Proteomes" id="UP001151081">
    <property type="component" value="Unassembled WGS sequence"/>
</dbReference>
<keyword evidence="1" id="KW-0732">Signal</keyword>